<dbReference type="Proteomes" id="UP000250675">
    <property type="component" value="Unassembled WGS sequence"/>
</dbReference>
<dbReference type="SUPFAM" id="SSF102114">
    <property type="entry name" value="Radical SAM enzymes"/>
    <property type="match status" value="1"/>
</dbReference>
<dbReference type="PANTHER" id="PTHR13932:SF5">
    <property type="entry name" value="RADICAL S-ADENOSYL METHIONINE DOMAIN-CONTAINING PROTEIN 1, MITOCHONDRIAL"/>
    <property type="match status" value="1"/>
</dbReference>
<dbReference type="SFLD" id="SFLDS00029">
    <property type="entry name" value="Radical_SAM"/>
    <property type="match status" value="1"/>
</dbReference>
<keyword evidence="2" id="KW-0949">S-adenosyl-L-methionine</keyword>
<dbReference type="GO" id="GO:0046872">
    <property type="term" value="F:metal ion binding"/>
    <property type="evidence" value="ECO:0007669"/>
    <property type="project" value="UniProtKB-KW"/>
</dbReference>
<evidence type="ECO:0000313" key="7">
    <source>
        <dbReference type="EMBL" id="SPX51000.1"/>
    </source>
</evidence>
<dbReference type="GO" id="GO:0006779">
    <property type="term" value="P:porphyrin-containing compound biosynthetic process"/>
    <property type="evidence" value="ECO:0007669"/>
    <property type="project" value="TreeGrafter"/>
</dbReference>
<evidence type="ECO:0000256" key="5">
    <source>
        <dbReference type="ARBA" id="ARBA00023014"/>
    </source>
</evidence>
<keyword evidence="7" id="KW-0560">Oxidoreductase</keyword>
<reference evidence="9 10" key="1">
    <citation type="submission" date="2018-06" db="EMBL/GenBank/DDBJ databases">
        <authorList>
            <consortium name="Pathogen Informatics"/>
            <person name="Doyle S."/>
        </authorList>
    </citation>
    <scope>NUCLEOTIDE SEQUENCE [LARGE SCALE GENOMIC DNA]</scope>
    <source>
        <strain evidence="8 10">NCTC5052</strain>
        <strain evidence="7 9">NCTC9645</strain>
    </source>
</reference>
<dbReference type="CDD" id="cd01335">
    <property type="entry name" value="Radical_SAM"/>
    <property type="match status" value="1"/>
</dbReference>
<dbReference type="GO" id="GO:0051539">
    <property type="term" value="F:4 iron, 4 sulfur cluster binding"/>
    <property type="evidence" value="ECO:0007669"/>
    <property type="project" value="TreeGrafter"/>
</dbReference>
<dbReference type="Proteomes" id="UP000254103">
    <property type="component" value="Unassembled WGS sequence"/>
</dbReference>
<organism evidence="7 9">
    <name type="scientific">Klebsiella pneumoniae</name>
    <dbReference type="NCBI Taxonomy" id="573"/>
    <lineage>
        <taxon>Bacteria</taxon>
        <taxon>Pseudomonadati</taxon>
        <taxon>Pseudomonadota</taxon>
        <taxon>Gammaproteobacteria</taxon>
        <taxon>Enterobacterales</taxon>
        <taxon>Enterobacteriaceae</taxon>
        <taxon>Klebsiella/Raoultella group</taxon>
        <taxon>Klebsiella</taxon>
        <taxon>Klebsiella pneumoniae complex</taxon>
    </lineage>
</organism>
<evidence type="ECO:0000256" key="3">
    <source>
        <dbReference type="ARBA" id="ARBA00022723"/>
    </source>
</evidence>
<dbReference type="Gene3D" id="3.20.20.70">
    <property type="entry name" value="Aldolase class I"/>
    <property type="match status" value="1"/>
</dbReference>
<protein>
    <submittedName>
        <fullName evidence="7">Coproporphyrinogen III oxidase</fullName>
        <ecNumber evidence="7">1.3.98.3</ecNumber>
    </submittedName>
</protein>
<dbReference type="GO" id="GO:0005737">
    <property type="term" value="C:cytoplasm"/>
    <property type="evidence" value="ECO:0007669"/>
    <property type="project" value="TreeGrafter"/>
</dbReference>
<dbReference type="InterPro" id="IPR006638">
    <property type="entry name" value="Elp3/MiaA/NifB-like_rSAM"/>
</dbReference>
<feature type="domain" description="Elp3/MiaA/NifB-like radical SAM core" evidence="6">
    <location>
        <begin position="47"/>
        <end position="269"/>
    </location>
</feature>
<dbReference type="InterPro" id="IPR058240">
    <property type="entry name" value="rSAM_sf"/>
</dbReference>
<evidence type="ECO:0000259" key="6">
    <source>
        <dbReference type="SMART" id="SM00729"/>
    </source>
</evidence>
<dbReference type="AlphaFoldDB" id="A0A2X1S369"/>
<evidence type="ECO:0000256" key="4">
    <source>
        <dbReference type="ARBA" id="ARBA00023004"/>
    </source>
</evidence>
<keyword evidence="5" id="KW-0411">Iron-sulfur</keyword>
<dbReference type="EMBL" id="UASO01000002">
    <property type="protein sequence ID" value="SPX51000.1"/>
    <property type="molecule type" value="Genomic_DNA"/>
</dbReference>
<dbReference type="Pfam" id="PF04055">
    <property type="entry name" value="Radical_SAM"/>
    <property type="match status" value="1"/>
</dbReference>
<evidence type="ECO:0000313" key="8">
    <source>
        <dbReference type="EMBL" id="STU47499.1"/>
    </source>
</evidence>
<dbReference type="GO" id="GO:0051989">
    <property type="term" value="F:coproporphyrinogen dehydrogenase activity"/>
    <property type="evidence" value="ECO:0007669"/>
    <property type="project" value="UniProtKB-EC"/>
</dbReference>
<sequence>MNIKDNGLFKFDYQFPVYNFFFPNQGKSLSSESLSDVLSHSNANVSSRALYFHIPFCETICSFCPFTRGAYRDSELVDQYTRALIREIEIKSDLNDYHAVPVRSIFFGGGTPSLLSPENIAQIGSAIHKKFSISSDCEFSFEIEIKSLNEEKVSAMKGIGVTHPRFGLKTFNPVWRELFNLTSTFDHINYAADILNRNFRTVLFDILYGMNGQDEEDIIRDLEKAVSLGTTNIDIYPIDNVMTQSKLHKSIQDKGMPVTSATRKFTMNMLVDAYMRSKGFMPHNGHGYVRTANVDSSVVSQDYSFVYHEHVYGYADHDLHGFGVNAVSSLRGHVITNTSSRQKYITSVLEKNTVPSTISQHPRILDEMKPLILRLPYHGVIEKSKVSMLQIPFALQEKLSQLKEHQLVTEDAEKLYLTKLGWYWYTNIMYWLMPEADQIAMKRFITEQLEIPGKFIAKKELLYV</sequence>
<proteinExistence type="predicted"/>
<evidence type="ECO:0000313" key="10">
    <source>
        <dbReference type="Proteomes" id="UP000254103"/>
    </source>
</evidence>
<keyword evidence="3" id="KW-0479">Metal-binding</keyword>
<gene>
    <name evidence="7" type="primary">hemN_1</name>
    <name evidence="8" type="synonym">hemN_3</name>
    <name evidence="8" type="ORF">NCTC5052_05627</name>
    <name evidence="7" type="ORF">NCTC9645_00185</name>
</gene>
<dbReference type="EMBL" id="UGLJ01000006">
    <property type="protein sequence ID" value="STU47499.1"/>
    <property type="molecule type" value="Genomic_DNA"/>
</dbReference>
<dbReference type="InterPro" id="IPR007197">
    <property type="entry name" value="rSAM"/>
</dbReference>
<evidence type="ECO:0000313" key="9">
    <source>
        <dbReference type="Proteomes" id="UP000250675"/>
    </source>
</evidence>
<keyword evidence="4" id="KW-0408">Iron</keyword>
<evidence type="ECO:0000256" key="2">
    <source>
        <dbReference type="ARBA" id="ARBA00022691"/>
    </source>
</evidence>
<evidence type="ECO:0000256" key="1">
    <source>
        <dbReference type="ARBA" id="ARBA00001966"/>
    </source>
</evidence>
<dbReference type="PANTHER" id="PTHR13932">
    <property type="entry name" value="COPROPORPHYRINIGEN III OXIDASE"/>
    <property type="match status" value="1"/>
</dbReference>
<dbReference type="EC" id="1.3.98.3" evidence="7"/>
<comment type="cofactor">
    <cofactor evidence="1">
        <name>[4Fe-4S] cluster</name>
        <dbReference type="ChEBI" id="CHEBI:49883"/>
    </cofactor>
</comment>
<dbReference type="SFLD" id="SFLDG01065">
    <property type="entry name" value="anaerobic_coproporphyrinogen-I"/>
    <property type="match status" value="1"/>
</dbReference>
<dbReference type="InterPro" id="IPR034505">
    <property type="entry name" value="Coproporphyrinogen-III_oxidase"/>
</dbReference>
<dbReference type="SMART" id="SM00729">
    <property type="entry name" value="Elp3"/>
    <property type="match status" value="1"/>
</dbReference>
<dbReference type="InterPro" id="IPR013785">
    <property type="entry name" value="Aldolase_TIM"/>
</dbReference>
<accession>A0A2X1S369</accession>
<name>A0A2X1S369_KLEPN</name>